<gene>
    <name evidence="1" type="ORF">RI108_21665</name>
</gene>
<reference evidence="1" key="1">
    <citation type="submission" date="2023-09" db="EMBL/GenBank/DDBJ databases">
        <title>First report of Pseudomonas coleopterorum DJ13 causing leaf spot on Rhododendron pulchrum Sweet in China.</title>
        <authorList>
            <person name="Zhang Y."/>
        </authorList>
    </citation>
    <scope>NUCLEOTIDE SEQUENCE</scope>
    <source>
        <strain evidence="1">DJ13</strain>
    </source>
</reference>
<sequence length="157" mass="17851">MAMTLLDEDSSLREALGVILLWIKGNYNYFTVEPFSTYGIDEFSHVDESLMPVEFSSFLPGDIAHLKKVIFGYEAYEVEPIARFLRDTLEALVTVEADRQCPKCQSDGMRIFVGKYNRLLAYQCNVCGYSTCSDSSKVCSGELEFVSEKRLRELNII</sequence>
<dbReference type="EMBL" id="CP134081">
    <property type="protein sequence ID" value="WNC09821.1"/>
    <property type="molecule type" value="Genomic_DNA"/>
</dbReference>
<name>A0AAJ6MT81_9PSED</name>
<organism evidence="1 2">
    <name type="scientific">Pseudomonas coleopterorum</name>
    <dbReference type="NCBI Taxonomy" id="1605838"/>
    <lineage>
        <taxon>Bacteria</taxon>
        <taxon>Pseudomonadati</taxon>
        <taxon>Pseudomonadota</taxon>
        <taxon>Gammaproteobacteria</taxon>
        <taxon>Pseudomonadales</taxon>
        <taxon>Pseudomonadaceae</taxon>
        <taxon>Pseudomonas</taxon>
    </lineage>
</organism>
<protein>
    <submittedName>
        <fullName evidence="1">Uncharacterized protein</fullName>
    </submittedName>
</protein>
<accession>A0AAJ6MT81</accession>
<evidence type="ECO:0000313" key="1">
    <source>
        <dbReference type="EMBL" id="WNC09821.1"/>
    </source>
</evidence>
<dbReference type="RefSeq" id="WP_310792014.1">
    <property type="nucleotide sequence ID" value="NZ_CP134081.1"/>
</dbReference>
<dbReference type="Proteomes" id="UP001258207">
    <property type="component" value="Chromosome"/>
</dbReference>
<evidence type="ECO:0000313" key="2">
    <source>
        <dbReference type="Proteomes" id="UP001258207"/>
    </source>
</evidence>
<proteinExistence type="predicted"/>
<dbReference type="AlphaFoldDB" id="A0AAJ6MT81"/>